<dbReference type="SUPFAM" id="SSF53218">
    <property type="entry name" value="Molybdenum cofactor biosynthesis proteins"/>
    <property type="match status" value="1"/>
</dbReference>
<dbReference type="SMART" id="SM00852">
    <property type="entry name" value="MoCF_biosynth"/>
    <property type="match status" value="1"/>
</dbReference>
<comment type="caution">
    <text evidence="4">The sequence shown here is derived from an EMBL/GenBank/DDBJ whole genome shotgun (WGS) entry which is preliminary data.</text>
</comment>
<comment type="function">
    <text evidence="2">May be involved in the biosynthesis of molybdopterin.</text>
</comment>
<dbReference type="NCBIfam" id="TIGR00177">
    <property type="entry name" value="molyb_syn"/>
    <property type="match status" value="1"/>
</dbReference>
<proteinExistence type="inferred from homology"/>
<protein>
    <recommendedName>
        <fullName evidence="1 2">Molybdenum cofactor biosynthesis protein B</fullName>
    </recommendedName>
</protein>
<evidence type="ECO:0000256" key="1">
    <source>
        <dbReference type="ARBA" id="ARBA00015262"/>
    </source>
</evidence>
<evidence type="ECO:0000313" key="4">
    <source>
        <dbReference type="EMBL" id="RUO45563.1"/>
    </source>
</evidence>
<name>A0AA94EGR2_9GAMM</name>
<dbReference type="Proteomes" id="UP000286680">
    <property type="component" value="Unassembled WGS sequence"/>
</dbReference>
<sequence length="170" mass="18384">MRMSTAKLFKPLNVAVLTFSDKRDAGNDTTGDKLQSWLQREGHNVVQRMVIGHDKHQIRAQVCALIAADDVQVVITNGGTGFAPDNVTYEAIEPLLDNAIDGFGELFRAFSYEDIGSSALQSRAFAGLTNNTLIACVPGSGGAAQLAWEKLLQPQLDARQGPCNFVGHLR</sequence>
<dbReference type="Pfam" id="PF00994">
    <property type="entry name" value="MoCF_biosynth"/>
    <property type="match status" value="1"/>
</dbReference>
<dbReference type="PANTHER" id="PTHR43232:SF2">
    <property type="entry name" value="MOLYBDENUM COFACTOR BIOSYNTHESIS PROTEIN B"/>
    <property type="match status" value="1"/>
</dbReference>
<comment type="similarity">
    <text evidence="2">Belongs to the MoaB/Mog family.</text>
</comment>
<dbReference type="GO" id="GO:0005829">
    <property type="term" value="C:cytosol"/>
    <property type="evidence" value="ECO:0007669"/>
    <property type="project" value="TreeGrafter"/>
</dbReference>
<dbReference type="Gene3D" id="3.40.980.10">
    <property type="entry name" value="MoaB/Mog-like domain"/>
    <property type="match status" value="1"/>
</dbReference>
<dbReference type="GO" id="GO:0006777">
    <property type="term" value="P:Mo-molybdopterin cofactor biosynthetic process"/>
    <property type="evidence" value="ECO:0007669"/>
    <property type="project" value="UniProtKB-UniRule"/>
</dbReference>
<evidence type="ECO:0000313" key="5">
    <source>
        <dbReference type="Proteomes" id="UP000286680"/>
    </source>
</evidence>
<keyword evidence="5" id="KW-1185">Reference proteome</keyword>
<gene>
    <name evidence="4" type="ORF">CWE23_06090</name>
</gene>
<dbReference type="EMBL" id="PIPS01000001">
    <property type="protein sequence ID" value="RUO45563.1"/>
    <property type="molecule type" value="Genomic_DNA"/>
</dbReference>
<dbReference type="CDD" id="cd00886">
    <property type="entry name" value="MogA_MoaB"/>
    <property type="match status" value="1"/>
</dbReference>
<dbReference type="PIRSF" id="PIRSF006443">
    <property type="entry name" value="MoaB"/>
    <property type="match status" value="1"/>
</dbReference>
<comment type="pathway">
    <text evidence="2">Cofactor biosynthesis; molybdopterin biosynthesis.</text>
</comment>
<reference evidence="5" key="1">
    <citation type="journal article" date="2018" name="Front. Microbiol.">
        <title>Genome-Based Analysis Reveals the Taxonomy and Diversity of the Family Idiomarinaceae.</title>
        <authorList>
            <person name="Liu Y."/>
            <person name="Lai Q."/>
            <person name="Shao Z."/>
        </authorList>
    </citation>
    <scope>NUCLEOTIDE SEQUENCE [LARGE SCALE GENOMIC DNA]</scope>
    <source>
        <strain evidence="5">SN-14</strain>
    </source>
</reference>
<accession>A0AA94EGR2</accession>
<evidence type="ECO:0000259" key="3">
    <source>
        <dbReference type="SMART" id="SM00852"/>
    </source>
</evidence>
<dbReference type="PANTHER" id="PTHR43232">
    <property type="entry name" value="MOLYBDENUM COFACTOR BIOSYNTHESIS PROTEIN B"/>
    <property type="match status" value="1"/>
</dbReference>
<keyword evidence="2" id="KW-0501">Molybdenum cofactor biosynthesis</keyword>
<dbReference type="AlphaFoldDB" id="A0AA94EGR2"/>
<dbReference type="InterPro" id="IPR036425">
    <property type="entry name" value="MoaB/Mog-like_dom_sf"/>
</dbReference>
<evidence type="ECO:0000256" key="2">
    <source>
        <dbReference type="PIRNR" id="PIRNR006443"/>
    </source>
</evidence>
<feature type="domain" description="MoaB/Mog" evidence="3">
    <location>
        <begin position="15"/>
        <end position="159"/>
    </location>
</feature>
<dbReference type="InterPro" id="IPR012245">
    <property type="entry name" value="MoaB"/>
</dbReference>
<dbReference type="InterPro" id="IPR001453">
    <property type="entry name" value="MoaB/Mog_dom"/>
</dbReference>
<organism evidence="4 5">
    <name type="scientific">Idiomarina aquatica</name>
    <dbReference type="NCBI Taxonomy" id="1327752"/>
    <lineage>
        <taxon>Bacteria</taxon>
        <taxon>Pseudomonadati</taxon>
        <taxon>Pseudomonadota</taxon>
        <taxon>Gammaproteobacteria</taxon>
        <taxon>Alteromonadales</taxon>
        <taxon>Idiomarinaceae</taxon>
        <taxon>Idiomarina</taxon>
    </lineage>
</organism>